<reference evidence="1" key="1">
    <citation type="journal article" date="2006" name="PLoS Pathog.">
        <title>New perspectives on host-parasite interplay by comparative transcriptomic and proteomic analyses of Schistosoma japonicum.</title>
        <authorList>
            <person name="Liu F."/>
            <person name="Lu J."/>
            <person name="Hu W."/>
            <person name="Wang S.Y."/>
            <person name="Cui S.J."/>
            <person name="Chi M."/>
            <person name="Yan Q."/>
            <person name="Wang X.R."/>
            <person name="Song H.D."/>
            <person name="Xu X.N."/>
            <person name="Wang J.J."/>
            <person name="Zhang X.L."/>
            <person name="Zhang X."/>
            <person name="Wang Z.Q."/>
            <person name="Xue C.L."/>
            <person name="Brindley P.J."/>
            <person name="McManus D.P."/>
            <person name="Yang P.Y."/>
            <person name="Feng Z."/>
            <person name="Chen Z."/>
            <person name="Han Z.G."/>
        </authorList>
    </citation>
    <scope>NUCLEOTIDE SEQUENCE</scope>
</reference>
<evidence type="ECO:0000313" key="1">
    <source>
        <dbReference type="EMBL" id="AAX25235.2"/>
    </source>
</evidence>
<accession>Q5C539</accession>
<feature type="non-terminal residue" evidence="1">
    <location>
        <position position="126"/>
    </location>
</feature>
<dbReference type="EMBL" id="AY809346">
    <property type="protein sequence ID" value="AAX25235.2"/>
    <property type="molecule type" value="mRNA"/>
</dbReference>
<protein>
    <submittedName>
        <fullName evidence="1">SJCHGC07872 protein</fullName>
    </submittedName>
</protein>
<name>Q5C539_SCHJA</name>
<feature type="non-terminal residue" evidence="1">
    <location>
        <position position="1"/>
    </location>
</feature>
<proteinExistence type="evidence at transcript level"/>
<sequence length="126" mass="13773">VYSIIPNSSQYHFSVAAPISLSCPDPFHLFLCLSPPPPGVAHHPRCIYTYAFYLSVTVLLVSQGNQCLSPSSYFSPVSVLPSPPGFDPCLSRNRTCLPDHSSSLPDTLYCLDSDLVYELLPVPDLT</sequence>
<dbReference type="AlphaFoldDB" id="Q5C539"/>
<organism evidence="1">
    <name type="scientific">Schistosoma japonicum</name>
    <name type="common">Blood fluke</name>
    <dbReference type="NCBI Taxonomy" id="6182"/>
    <lineage>
        <taxon>Eukaryota</taxon>
        <taxon>Metazoa</taxon>
        <taxon>Spiralia</taxon>
        <taxon>Lophotrochozoa</taxon>
        <taxon>Platyhelminthes</taxon>
        <taxon>Trematoda</taxon>
        <taxon>Digenea</taxon>
        <taxon>Strigeidida</taxon>
        <taxon>Schistosomatoidea</taxon>
        <taxon>Schistosomatidae</taxon>
        <taxon>Schistosoma</taxon>
    </lineage>
</organism>